<dbReference type="GO" id="GO:0004176">
    <property type="term" value="F:ATP-dependent peptidase activity"/>
    <property type="evidence" value="ECO:0007669"/>
    <property type="project" value="InterPro"/>
</dbReference>
<evidence type="ECO:0000256" key="1">
    <source>
        <dbReference type="ARBA" id="ARBA00004370"/>
    </source>
</evidence>
<feature type="domain" description="AAA+ ATPase" evidence="18">
    <location>
        <begin position="188"/>
        <end position="327"/>
    </location>
</feature>
<dbReference type="Pfam" id="PF00004">
    <property type="entry name" value="AAA"/>
    <property type="match status" value="1"/>
</dbReference>
<dbReference type="InterPro" id="IPR000642">
    <property type="entry name" value="Peptidase_M41"/>
</dbReference>
<evidence type="ECO:0000256" key="9">
    <source>
        <dbReference type="ARBA" id="ARBA00022833"/>
    </source>
</evidence>
<comment type="cofactor">
    <cofactor evidence="15">
        <name>Zn(2+)</name>
        <dbReference type="ChEBI" id="CHEBI:29105"/>
    </cofactor>
    <text evidence="15">Binds 1 zinc ion per subunit.</text>
</comment>
<evidence type="ECO:0000256" key="11">
    <source>
        <dbReference type="ARBA" id="ARBA00022989"/>
    </source>
</evidence>
<dbReference type="Gene3D" id="3.40.50.300">
    <property type="entry name" value="P-loop containing nucleotide triphosphate hydrolases"/>
    <property type="match status" value="1"/>
</dbReference>
<comment type="subcellular location">
    <subcellularLocation>
        <location evidence="15">Cell membrane</location>
        <topology evidence="15">Multi-pass membrane protein</topology>
        <orientation evidence="15">Cytoplasmic side</orientation>
    </subcellularLocation>
    <subcellularLocation>
        <location evidence="1">Membrane</location>
    </subcellularLocation>
</comment>
<dbReference type="SUPFAM" id="SSF52540">
    <property type="entry name" value="P-loop containing nucleoside triphosphate hydrolases"/>
    <property type="match status" value="1"/>
</dbReference>
<evidence type="ECO:0000256" key="10">
    <source>
        <dbReference type="ARBA" id="ARBA00022840"/>
    </source>
</evidence>
<comment type="subunit">
    <text evidence="15">Homohexamer.</text>
</comment>
<comment type="similarity">
    <text evidence="16">Belongs to the AAA ATPase family.</text>
</comment>
<evidence type="ECO:0000256" key="6">
    <source>
        <dbReference type="ARBA" id="ARBA00022723"/>
    </source>
</evidence>
<keyword evidence="13 15" id="KW-0472">Membrane</keyword>
<evidence type="ECO:0000256" key="4">
    <source>
        <dbReference type="ARBA" id="ARBA00022670"/>
    </source>
</evidence>
<dbReference type="InterPro" id="IPR003959">
    <property type="entry name" value="ATPase_AAA_core"/>
</dbReference>
<name>A0AA95HCE0_9GAMM</name>
<evidence type="ECO:0000256" key="7">
    <source>
        <dbReference type="ARBA" id="ARBA00022741"/>
    </source>
</evidence>
<feature type="active site" evidence="15">
    <location>
        <position position="419"/>
    </location>
</feature>
<accession>A0AA95HCE0</accession>
<dbReference type="Gene3D" id="1.20.58.760">
    <property type="entry name" value="Peptidase M41"/>
    <property type="match status" value="1"/>
</dbReference>
<evidence type="ECO:0000256" key="2">
    <source>
        <dbReference type="ARBA" id="ARBA00010044"/>
    </source>
</evidence>
<dbReference type="GO" id="GO:0005886">
    <property type="term" value="C:plasma membrane"/>
    <property type="evidence" value="ECO:0007669"/>
    <property type="project" value="UniProtKB-SubCell"/>
</dbReference>
<sequence length="643" mass="70027">MNDLTKNLLIWAVIAFVLIAVFSKFSVPAQPAAAVPYSDFLTNVRNGSVKEVDIKGQKIIGLDSNNSRFITYSPPNDAKLVDDLVANKVKFQASPPEERSVLWDIIISWVPFLLIIGLWIYIMRQMQGGGGGRGAMSFGKSRARMMTEDQVKVNFNDVAGCEEAKDEVAELVEFLRDPGKFQKLGGKIPRGVLMVGSPGTGKTLLAKAIAGEAKVPFFSISGSDFVEMFVGVGASRVRDMFEQAKKHAPCIIFIDEIDAVGRQRGAGLGGGHDEREQTLNQLLVEMDGFEGSEGIIVIAATNRPDVLDAALLRPGRFDRQVVVPLPDVRGREQILKVHMRKVPLGDDVRPSLIARGTPGFSGADLANLVNEAALFAARGNKRTVDMNEFEKAKDKIMMGAERKSMVMKEDEKLATAYHEAGHAIVGLSVPEHDPVYKVSIIPRGRALGVTMYLPEEDRYSASKQRLESQISSLYGGRIAEELIYGLEGVTTGASNDIERATSIARNMVTKWGLSSRMGPLAYSEDEGEVFLGRSVTQHKHVSDETAHAIDGEIREVIDRNYTRAKQILTDKMSVLHAMAQALMKYETIDRGQVDALMRGETPPPPADWTDDDSSGGKGTPTKSRPIDGNKTDSGVIGGAASSH</sequence>
<dbReference type="GO" id="GO:0016887">
    <property type="term" value="F:ATP hydrolysis activity"/>
    <property type="evidence" value="ECO:0007669"/>
    <property type="project" value="UniProtKB-UniRule"/>
</dbReference>
<keyword evidence="7 15" id="KW-0547">Nucleotide-binding</keyword>
<dbReference type="GO" id="GO:0004222">
    <property type="term" value="F:metalloendopeptidase activity"/>
    <property type="evidence" value="ECO:0007669"/>
    <property type="project" value="InterPro"/>
</dbReference>
<evidence type="ECO:0000256" key="16">
    <source>
        <dbReference type="RuleBase" id="RU003651"/>
    </source>
</evidence>
<dbReference type="InterPro" id="IPR027417">
    <property type="entry name" value="P-loop_NTPase"/>
</dbReference>
<dbReference type="InterPro" id="IPR003960">
    <property type="entry name" value="ATPase_AAA_CS"/>
</dbReference>
<dbReference type="PANTHER" id="PTHR23076:SF97">
    <property type="entry name" value="ATP-DEPENDENT ZINC METALLOPROTEASE YME1L1"/>
    <property type="match status" value="1"/>
</dbReference>
<dbReference type="GO" id="GO:0005524">
    <property type="term" value="F:ATP binding"/>
    <property type="evidence" value="ECO:0007669"/>
    <property type="project" value="UniProtKB-UniRule"/>
</dbReference>
<dbReference type="NCBIfam" id="NF008004">
    <property type="entry name" value="PRK10733.1"/>
    <property type="match status" value="1"/>
</dbReference>
<feature type="region of interest" description="Disordered" evidence="17">
    <location>
        <begin position="596"/>
        <end position="643"/>
    </location>
</feature>
<comment type="similarity">
    <text evidence="14 15">In the central section; belongs to the AAA ATPase family.</text>
</comment>
<dbReference type="FunFam" id="1.10.8.60:FF:000001">
    <property type="entry name" value="ATP-dependent zinc metalloprotease FtsH"/>
    <property type="match status" value="1"/>
</dbReference>
<feature type="binding site" evidence="15">
    <location>
        <position position="422"/>
    </location>
    <ligand>
        <name>Zn(2+)</name>
        <dbReference type="ChEBI" id="CHEBI:29105"/>
        <note>catalytic</note>
    </ligand>
</feature>
<dbReference type="Proteomes" id="UP001301326">
    <property type="component" value="Chromosome"/>
</dbReference>
<dbReference type="PANTHER" id="PTHR23076">
    <property type="entry name" value="METALLOPROTEASE M41 FTSH"/>
    <property type="match status" value="1"/>
</dbReference>
<reference evidence="19" key="2">
    <citation type="submission" date="2023-04" db="EMBL/GenBank/DDBJ databases">
        <authorList>
            <person name="Beletskiy A.V."/>
            <person name="Mardanov A.V."/>
            <person name="Ravin N.V."/>
        </authorList>
    </citation>
    <scope>NUCLEOTIDE SEQUENCE</scope>
    <source>
        <strain evidence="19">GKL-02</strain>
    </source>
</reference>
<dbReference type="GO" id="GO:0030163">
    <property type="term" value="P:protein catabolic process"/>
    <property type="evidence" value="ECO:0007669"/>
    <property type="project" value="UniProtKB-UniRule"/>
</dbReference>
<proteinExistence type="inferred from homology"/>
<keyword evidence="11 15" id="KW-1133">Transmembrane helix</keyword>
<dbReference type="InterPro" id="IPR037219">
    <property type="entry name" value="Peptidase_M41-like"/>
</dbReference>
<dbReference type="Pfam" id="PF17862">
    <property type="entry name" value="AAA_lid_3"/>
    <property type="match status" value="1"/>
</dbReference>
<dbReference type="InterPro" id="IPR003593">
    <property type="entry name" value="AAA+_ATPase"/>
</dbReference>
<keyword evidence="8 15" id="KW-0378">Hydrolase</keyword>
<evidence type="ECO:0000256" key="3">
    <source>
        <dbReference type="ARBA" id="ARBA00022475"/>
    </source>
</evidence>
<dbReference type="EMBL" id="CP124756">
    <property type="protein sequence ID" value="WGZ93448.1"/>
    <property type="molecule type" value="Genomic_DNA"/>
</dbReference>
<comment type="function">
    <text evidence="15">Acts as a processive, ATP-dependent zinc metallopeptidase for both cytoplasmic and membrane proteins. Plays a role in the quality control of integral membrane proteins.</text>
</comment>
<dbReference type="CDD" id="cd19501">
    <property type="entry name" value="RecA-like_FtsH"/>
    <property type="match status" value="1"/>
</dbReference>
<keyword evidence="12 15" id="KW-0482">Metalloprotease</keyword>
<keyword evidence="3 15" id="KW-1003">Cell membrane</keyword>
<dbReference type="HAMAP" id="MF_01458">
    <property type="entry name" value="FtsH"/>
    <property type="match status" value="1"/>
</dbReference>
<keyword evidence="5 15" id="KW-0812">Transmembrane</keyword>
<gene>
    <name evidence="15 19" type="primary">ftsH</name>
    <name evidence="19" type="ORF">QJT81_16810</name>
</gene>
<feature type="binding site" evidence="15">
    <location>
        <begin position="196"/>
        <end position="203"/>
    </location>
    <ligand>
        <name>ATP</name>
        <dbReference type="ChEBI" id="CHEBI:30616"/>
    </ligand>
</feature>
<dbReference type="GO" id="GO:0008270">
    <property type="term" value="F:zinc ion binding"/>
    <property type="evidence" value="ECO:0007669"/>
    <property type="project" value="UniProtKB-UniRule"/>
</dbReference>
<dbReference type="Gene3D" id="3.30.720.210">
    <property type="match status" value="1"/>
</dbReference>
<protein>
    <recommendedName>
        <fullName evidence="15">ATP-dependent zinc metalloprotease FtsH</fullName>
        <ecNumber evidence="15">3.4.24.-</ecNumber>
    </recommendedName>
</protein>
<evidence type="ECO:0000256" key="8">
    <source>
        <dbReference type="ARBA" id="ARBA00022801"/>
    </source>
</evidence>
<organism evidence="19">
    <name type="scientific">Candidatus Thiothrix putei</name>
    <dbReference type="NCBI Taxonomy" id="3080811"/>
    <lineage>
        <taxon>Bacteria</taxon>
        <taxon>Pseudomonadati</taxon>
        <taxon>Pseudomonadota</taxon>
        <taxon>Gammaproteobacteria</taxon>
        <taxon>Thiotrichales</taxon>
        <taxon>Thiotrichaceae</taxon>
        <taxon>Thiothrix</taxon>
    </lineage>
</organism>
<feature type="binding site" evidence="15">
    <location>
        <position position="418"/>
    </location>
    <ligand>
        <name>Zn(2+)</name>
        <dbReference type="ChEBI" id="CHEBI:29105"/>
        <note>catalytic</note>
    </ligand>
</feature>
<dbReference type="Pfam" id="PF06480">
    <property type="entry name" value="FtsH_ext"/>
    <property type="match status" value="1"/>
</dbReference>
<keyword evidence="10 15" id="KW-0067">ATP-binding</keyword>
<dbReference type="InterPro" id="IPR041569">
    <property type="entry name" value="AAA_lid_3"/>
</dbReference>
<keyword evidence="6 15" id="KW-0479">Metal-binding</keyword>
<dbReference type="NCBIfam" id="TIGR01241">
    <property type="entry name" value="FtsH_fam"/>
    <property type="match status" value="1"/>
</dbReference>
<keyword evidence="9 15" id="KW-0862">Zinc</keyword>
<dbReference type="PROSITE" id="PS00674">
    <property type="entry name" value="AAA"/>
    <property type="match status" value="1"/>
</dbReference>
<dbReference type="FunFam" id="3.40.50.300:FF:000001">
    <property type="entry name" value="ATP-dependent zinc metalloprotease FtsH"/>
    <property type="match status" value="1"/>
</dbReference>
<evidence type="ECO:0000256" key="17">
    <source>
        <dbReference type="SAM" id="MobiDB-lite"/>
    </source>
</evidence>
<dbReference type="FunFam" id="1.20.58.760:FF:000001">
    <property type="entry name" value="ATP-dependent zinc metalloprotease FtsH"/>
    <property type="match status" value="1"/>
</dbReference>
<evidence type="ECO:0000256" key="13">
    <source>
        <dbReference type="ARBA" id="ARBA00023136"/>
    </source>
</evidence>
<dbReference type="AlphaFoldDB" id="A0AA95HCE0"/>
<dbReference type="Gene3D" id="1.10.8.60">
    <property type="match status" value="1"/>
</dbReference>
<feature type="binding site" evidence="15">
    <location>
        <position position="496"/>
    </location>
    <ligand>
        <name>Zn(2+)</name>
        <dbReference type="ChEBI" id="CHEBI:29105"/>
        <note>catalytic</note>
    </ligand>
</feature>
<reference evidence="19" key="1">
    <citation type="journal article" date="2023" name="Int. J. Mol. Sci.">
        <title>Metagenomics Revealed a New Genus 'Candidatus Thiocaldithrix dubininis' gen. nov., sp. nov. and a New Species 'Candidatus Thiothrix putei' sp. nov. in the Family Thiotrichaceae, Some Members of Which Have Traits of Both Na+- and H+-Motive Energetics.</title>
        <authorList>
            <person name="Ravin N.V."/>
            <person name="Muntyan M.S."/>
            <person name="Smolyakov D.D."/>
            <person name="Rudenko T.S."/>
            <person name="Beletsky A.V."/>
            <person name="Mardanov A.V."/>
            <person name="Grabovich M.Y."/>
        </authorList>
    </citation>
    <scope>NUCLEOTIDE SEQUENCE</scope>
    <source>
        <strain evidence="19">GKL-02</strain>
    </source>
</reference>
<dbReference type="SMART" id="SM00382">
    <property type="entry name" value="AAA"/>
    <property type="match status" value="1"/>
</dbReference>
<dbReference type="GO" id="GO:0006508">
    <property type="term" value="P:proteolysis"/>
    <property type="evidence" value="ECO:0007669"/>
    <property type="project" value="UniProtKB-KW"/>
</dbReference>
<dbReference type="EC" id="3.4.24.-" evidence="15"/>
<evidence type="ECO:0000256" key="14">
    <source>
        <dbReference type="ARBA" id="ARBA00061570"/>
    </source>
</evidence>
<dbReference type="InterPro" id="IPR005936">
    <property type="entry name" value="FtsH"/>
</dbReference>
<evidence type="ECO:0000256" key="5">
    <source>
        <dbReference type="ARBA" id="ARBA00022692"/>
    </source>
</evidence>
<dbReference type="InterPro" id="IPR011546">
    <property type="entry name" value="Pept_M41_FtsH_extracell"/>
</dbReference>
<dbReference type="SUPFAM" id="SSF140990">
    <property type="entry name" value="FtsH protease domain-like"/>
    <property type="match status" value="1"/>
</dbReference>
<evidence type="ECO:0000313" key="19">
    <source>
        <dbReference type="EMBL" id="WGZ93448.1"/>
    </source>
</evidence>
<feature type="transmembrane region" description="Helical" evidence="15">
    <location>
        <begin position="101"/>
        <end position="123"/>
    </location>
</feature>
<evidence type="ECO:0000256" key="12">
    <source>
        <dbReference type="ARBA" id="ARBA00023049"/>
    </source>
</evidence>
<comment type="caution">
    <text evidence="15">Lacks conserved residue(s) required for the propagation of feature annotation.</text>
</comment>
<dbReference type="KEGG" id="tput:QJT81_16810"/>
<evidence type="ECO:0000256" key="15">
    <source>
        <dbReference type="HAMAP-Rule" id="MF_01458"/>
    </source>
</evidence>
<dbReference type="Pfam" id="PF01434">
    <property type="entry name" value="Peptidase_M41"/>
    <property type="match status" value="1"/>
</dbReference>
<evidence type="ECO:0000259" key="18">
    <source>
        <dbReference type="SMART" id="SM00382"/>
    </source>
</evidence>
<comment type="similarity">
    <text evidence="2 15">In the C-terminal section; belongs to the peptidase M41 family.</text>
</comment>
<keyword evidence="4 15" id="KW-0645">Protease</keyword>